<dbReference type="AlphaFoldDB" id="A0A521E0Z4"/>
<organism evidence="2 3">
    <name type="scientific">Ruegeria faecimaris</name>
    <dbReference type="NCBI Taxonomy" id="686389"/>
    <lineage>
        <taxon>Bacteria</taxon>
        <taxon>Pseudomonadati</taxon>
        <taxon>Pseudomonadota</taxon>
        <taxon>Alphaproteobacteria</taxon>
        <taxon>Rhodobacterales</taxon>
        <taxon>Roseobacteraceae</taxon>
        <taxon>Ruegeria</taxon>
    </lineage>
</organism>
<evidence type="ECO:0000259" key="1">
    <source>
        <dbReference type="Pfam" id="PF12728"/>
    </source>
</evidence>
<sequence>MDSNNIPAERGGDKLTLTYLNHRIEALCGHIRDLELMAELPKLMTPKQVCDFVGISESKFYEWKRDGDVPPAIYWSERTVRYDRDDVIAWAESHKVGGAG</sequence>
<dbReference type="SUPFAM" id="SSF46955">
    <property type="entry name" value="Putative DNA-binding domain"/>
    <property type="match status" value="1"/>
</dbReference>
<gene>
    <name evidence="2" type="ORF">SAMN06265380_108138</name>
</gene>
<evidence type="ECO:0000313" key="3">
    <source>
        <dbReference type="Proteomes" id="UP000319555"/>
    </source>
</evidence>
<feature type="domain" description="Helix-turn-helix" evidence="1">
    <location>
        <begin position="43"/>
        <end position="94"/>
    </location>
</feature>
<protein>
    <submittedName>
        <fullName evidence="2">Transcriptional regulator, AlpA family</fullName>
    </submittedName>
</protein>
<evidence type="ECO:0000313" key="2">
    <source>
        <dbReference type="EMBL" id="SMO77588.1"/>
    </source>
</evidence>
<dbReference type="RefSeq" id="WP_142638192.1">
    <property type="nucleotide sequence ID" value="NZ_FXTE01000008.1"/>
</dbReference>
<keyword evidence="3" id="KW-1185">Reference proteome</keyword>
<dbReference type="Gene3D" id="1.10.238.160">
    <property type="match status" value="1"/>
</dbReference>
<proteinExistence type="predicted"/>
<dbReference type="Pfam" id="PF12728">
    <property type="entry name" value="HTH_17"/>
    <property type="match status" value="1"/>
</dbReference>
<dbReference type="EMBL" id="FXTE01000008">
    <property type="protein sequence ID" value="SMO77588.1"/>
    <property type="molecule type" value="Genomic_DNA"/>
</dbReference>
<name>A0A521E0Z4_9RHOB</name>
<accession>A0A521E0Z4</accession>
<dbReference type="OrthoDB" id="194758at2"/>
<dbReference type="InterPro" id="IPR041657">
    <property type="entry name" value="HTH_17"/>
</dbReference>
<dbReference type="Proteomes" id="UP000319555">
    <property type="component" value="Unassembled WGS sequence"/>
</dbReference>
<reference evidence="2 3" key="1">
    <citation type="submission" date="2017-05" db="EMBL/GenBank/DDBJ databases">
        <authorList>
            <person name="Varghese N."/>
            <person name="Submissions S."/>
        </authorList>
    </citation>
    <scope>NUCLEOTIDE SEQUENCE [LARGE SCALE GENOMIC DNA]</scope>
    <source>
        <strain evidence="2 3">DSM 28009</strain>
    </source>
</reference>
<dbReference type="InterPro" id="IPR009061">
    <property type="entry name" value="DNA-bd_dom_put_sf"/>
</dbReference>